<dbReference type="VEuPathDB" id="FungiDB:MELLADRAFT_110829"/>
<comment type="similarity">
    <text evidence="1">Belongs to the IMPACT family.</text>
</comment>
<name>F4S140_MELLP</name>
<dbReference type="InterPro" id="IPR001498">
    <property type="entry name" value="Impact_N"/>
</dbReference>
<dbReference type="KEGG" id="mlr:MELLADRAFT_110829"/>
<sequence>MEKNNKRPTGQEDSPPSKRTRTSTPSDPTLQPKHTLDRFVNSSKPDPIAVHVTKEIKDRKSVFKALVFKAKSLSDVTDIINLVKHRFHSNPASHNITAWRFLSLKKSCDGLGGPGDFEIQSGYEDDGEARSGAKVLKVMETLQIIDAIVVVSRWYGGVLLGPARFDHIETCATDACKVFQSIDALDDDLLRLSELDLQLSKLRIELKILTDPDFLPTSSPSGSQTKSDPYQHLRNPVNLIGSAKLITAREKAIATLHKLIQQAKDKKSPVSSSIDVTNTLEST</sequence>
<dbReference type="PROSITE" id="PS00910">
    <property type="entry name" value="UPF0029"/>
    <property type="match status" value="1"/>
</dbReference>
<keyword evidence="5" id="KW-1185">Reference proteome</keyword>
<dbReference type="InterPro" id="IPR020568">
    <property type="entry name" value="Ribosomal_Su5_D2-typ_SF"/>
</dbReference>
<dbReference type="Gene3D" id="3.30.230.30">
    <property type="entry name" value="Impact, N-terminal domain"/>
    <property type="match status" value="1"/>
</dbReference>
<evidence type="ECO:0000313" key="4">
    <source>
        <dbReference type="EMBL" id="EGG01705.1"/>
    </source>
</evidence>
<dbReference type="Pfam" id="PF01205">
    <property type="entry name" value="Impact_N"/>
    <property type="match status" value="1"/>
</dbReference>
<gene>
    <name evidence="4" type="ORF">MELLADRAFT_110829</name>
</gene>
<dbReference type="EMBL" id="GL883136">
    <property type="protein sequence ID" value="EGG01705.1"/>
    <property type="molecule type" value="Genomic_DNA"/>
</dbReference>
<feature type="region of interest" description="Disordered" evidence="2">
    <location>
        <begin position="1"/>
        <end position="44"/>
    </location>
</feature>
<dbReference type="GO" id="GO:0140469">
    <property type="term" value="P:GCN2-mediated signaling"/>
    <property type="evidence" value="ECO:0007669"/>
    <property type="project" value="TreeGrafter"/>
</dbReference>
<proteinExistence type="inferred from homology"/>
<evidence type="ECO:0000313" key="5">
    <source>
        <dbReference type="Proteomes" id="UP000001072"/>
    </source>
</evidence>
<organism evidence="5">
    <name type="scientific">Melampsora larici-populina (strain 98AG31 / pathotype 3-4-7)</name>
    <name type="common">Poplar leaf rust fungus</name>
    <dbReference type="NCBI Taxonomy" id="747676"/>
    <lineage>
        <taxon>Eukaryota</taxon>
        <taxon>Fungi</taxon>
        <taxon>Dikarya</taxon>
        <taxon>Basidiomycota</taxon>
        <taxon>Pucciniomycotina</taxon>
        <taxon>Pucciniomycetes</taxon>
        <taxon>Pucciniales</taxon>
        <taxon>Melampsoraceae</taxon>
        <taxon>Melampsora</taxon>
    </lineage>
</organism>
<dbReference type="Proteomes" id="UP000001072">
    <property type="component" value="Unassembled WGS sequence"/>
</dbReference>
<dbReference type="HOGENOM" id="CLU_075864_0_0_1"/>
<dbReference type="InterPro" id="IPR036956">
    <property type="entry name" value="Impact_N_sf"/>
</dbReference>
<dbReference type="InterPro" id="IPR023582">
    <property type="entry name" value="Impact"/>
</dbReference>
<protein>
    <recommendedName>
        <fullName evidence="3">Impact N-terminal domain-containing protein</fullName>
    </recommendedName>
</protein>
<accession>F4S140</accession>
<dbReference type="AlphaFoldDB" id="F4S140"/>
<dbReference type="PANTHER" id="PTHR16301:SF25">
    <property type="entry name" value="PROTEIN IMPACT"/>
    <property type="match status" value="1"/>
</dbReference>
<evidence type="ECO:0000256" key="1">
    <source>
        <dbReference type="ARBA" id="ARBA00007665"/>
    </source>
</evidence>
<evidence type="ECO:0000256" key="2">
    <source>
        <dbReference type="SAM" id="MobiDB-lite"/>
    </source>
</evidence>
<dbReference type="RefSeq" id="XP_007415050.1">
    <property type="nucleotide sequence ID" value="XM_007414988.1"/>
</dbReference>
<dbReference type="InParanoid" id="F4S140"/>
<dbReference type="SUPFAM" id="SSF54211">
    <property type="entry name" value="Ribosomal protein S5 domain 2-like"/>
    <property type="match status" value="1"/>
</dbReference>
<feature type="domain" description="Impact N-terminal" evidence="3">
    <location>
        <begin position="59"/>
        <end position="175"/>
    </location>
</feature>
<dbReference type="OrthoDB" id="69641at2759"/>
<dbReference type="PANTHER" id="PTHR16301">
    <property type="entry name" value="IMPACT-RELATED"/>
    <property type="match status" value="1"/>
</dbReference>
<dbReference type="eggNOG" id="KOG3299">
    <property type="taxonomic scope" value="Eukaryota"/>
</dbReference>
<evidence type="ECO:0000259" key="3">
    <source>
        <dbReference type="Pfam" id="PF01205"/>
    </source>
</evidence>
<dbReference type="InterPro" id="IPR020569">
    <property type="entry name" value="UPF0029_Impact_CS"/>
</dbReference>
<dbReference type="GO" id="GO:0005737">
    <property type="term" value="C:cytoplasm"/>
    <property type="evidence" value="ECO:0007669"/>
    <property type="project" value="TreeGrafter"/>
</dbReference>
<dbReference type="GeneID" id="18924205"/>
<dbReference type="STRING" id="747676.F4S140"/>
<reference evidence="5" key="1">
    <citation type="journal article" date="2011" name="Proc. Natl. Acad. Sci. U.S.A.">
        <title>Obligate biotrophy features unraveled by the genomic analysis of rust fungi.</title>
        <authorList>
            <person name="Duplessis S."/>
            <person name="Cuomo C.A."/>
            <person name="Lin Y.-C."/>
            <person name="Aerts A."/>
            <person name="Tisserant E."/>
            <person name="Veneault-Fourrey C."/>
            <person name="Joly D.L."/>
            <person name="Hacquard S."/>
            <person name="Amselem J."/>
            <person name="Cantarel B.L."/>
            <person name="Chiu R."/>
            <person name="Coutinho P.M."/>
            <person name="Feau N."/>
            <person name="Field M."/>
            <person name="Frey P."/>
            <person name="Gelhaye E."/>
            <person name="Goldberg J."/>
            <person name="Grabherr M.G."/>
            <person name="Kodira C.D."/>
            <person name="Kohler A."/>
            <person name="Kuees U."/>
            <person name="Lindquist E.A."/>
            <person name="Lucas S.M."/>
            <person name="Mago R."/>
            <person name="Mauceli E."/>
            <person name="Morin E."/>
            <person name="Murat C."/>
            <person name="Pangilinan J.L."/>
            <person name="Park R."/>
            <person name="Pearson M."/>
            <person name="Quesneville H."/>
            <person name="Rouhier N."/>
            <person name="Sakthikumar S."/>
            <person name="Salamov A.A."/>
            <person name="Schmutz J."/>
            <person name="Selles B."/>
            <person name="Shapiro H."/>
            <person name="Tanguay P."/>
            <person name="Tuskan G.A."/>
            <person name="Henrissat B."/>
            <person name="Van de Peer Y."/>
            <person name="Rouze P."/>
            <person name="Ellis J.G."/>
            <person name="Dodds P.N."/>
            <person name="Schein J.E."/>
            <person name="Zhong S."/>
            <person name="Hamelin R.C."/>
            <person name="Grigoriev I.V."/>
            <person name="Szabo L.J."/>
            <person name="Martin F."/>
        </authorList>
    </citation>
    <scope>NUCLEOTIDE SEQUENCE [LARGE SCALE GENOMIC DNA]</scope>
    <source>
        <strain evidence="5">98AG31 / pathotype 3-4-7</strain>
    </source>
</reference>
<dbReference type="GO" id="GO:0006446">
    <property type="term" value="P:regulation of translational initiation"/>
    <property type="evidence" value="ECO:0007669"/>
    <property type="project" value="TreeGrafter"/>
</dbReference>